<feature type="compositionally biased region" description="Acidic residues" evidence="1">
    <location>
        <begin position="827"/>
        <end position="849"/>
    </location>
</feature>
<dbReference type="Gene3D" id="1.20.1310.20">
    <property type="entry name" value="Duffy-antigen binding domain"/>
    <property type="match status" value="2"/>
</dbReference>
<proteinExistence type="predicted"/>
<dbReference type="EMBL" id="KI926951">
    <property type="protein sequence ID" value="ETW32986.1"/>
    <property type="molecule type" value="Genomic_DNA"/>
</dbReference>
<feature type="domain" description="Duffy-binding-like" evidence="2">
    <location>
        <begin position="651"/>
        <end position="800"/>
    </location>
</feature>
<accession>A0A024VYK6</accession>
<feature type="domain" description="Duffy-binding-like" evidence="5">
    <location>
        <begin position="306"/>
        <end position="468"/>
    </location>
</feature>
<dbReference type="FunFam" id="1.20.58.830:FF:000003">
    <property type="entry name" value="Erythrocyte membrane protein 1, PfEMP1"/>
    <property type="match status" value="1"/>
</dbReference>
<feature type="region of interest" description="Disordered" evidence="1">
    <location>
        <begin position="795"/>
        <end position="883"/>
    </location>
</feature>
<dbReference type="InterPro" id="IPR029210">
    <property type="entry name" value="PfEMP1_NTS"/>
</dbReference>
<dbReference type="InterPro" id="IPR054595">
    <property type="entry name" value="DBL_C"/>
</dbReference>
<feature type="compositionally biased region" description="Acidic residues" evidence="1">
    <location>
        <begin position="863"/>
        <end position="875"/>
    </location>
</feature>
<dbReference type="OrthoDB" id="10572144at2759"/>
<feature type="compositionally biased region" description="Polar residues" evidence="1">
    <location>
        <begin position="805"/>
        <end position="825"/>
    </location>
</feature>
<dbReference type="FunFam" id="1.20.1310.20:FF:000001">
    <property type="entry name" value="Erythrocyte membrane protein 1, PfEMP1"/>
    <property type="match status" value="1"/>
</dbReference>
<feature type="compositionally biased region" description="Basic and acidic residues" evidence="1">
    <location>
        <begin position="795"/>
        <end position="804"/>
    </location>
</feature>
<dbReference type="Pfam" id="PF15447">
    <property type="entry name" value="NTS"/>
    <property type="match status" value="1"/>
</dbReference>
<feature type="region of interest" description="Disordered" evidence="1">
    <location>
        <begin position="392"/>
        <end position="417"/>
    </location>
</feature>
<feature type="non-terminal residue" evidence="6">
    <location>
        <position position="1128"/>
    </location>
</feature>
<evidence type="ECO:0000256" key="1">
    <source>
        <dbReference type="SAM" id="MobiDB-lite"/>
    </source>
</evidence>
<evidence type="ECO:0000259" key="2">
    <source>
        <dbReference type="Pfam" id="PF03011"/>
    </source>
</evidence>
<evidence type="ECO:0000259" key="5">
    <source>
        <dbReference type="Pfam" id="PF22672"/>
    </source>
</evidence>
<reference evidence="6 7" key="1">
    <citation type="submission" date="2013-02" db="EMBL/GenBank/DDBJ databases">
        <title>The Genome Annotation of Plasmodium falciparum Tanzania (2000708).</title>
        <authorList>
            <consortium name="The Broad Institute Genome Sequencing Platform"/>
            <consortium name="The Broad Institute Genome Sequencing Center for Infectious Disease"/>
            <person name="Neafsey D."/>
            <person name="Hoffman S."/>
            <person name="Volkman S."/>
            <person name="Rosenthal P."/>
            <person name="Walker B."/>
            <person name="Young S.K."/>
            <person name="Zeng Q."/>
            <person name="Gargeya S."/>
            <person name="Fitzgerald M."/>
            <person name="Haas B."/>
            <person name="Abouelleil A."/>
            <person name="Allen A.W."/>
            <person name="Alvarado L."/>
            <person name="Arachchi H.M."/>
            <person name="Berlin A.M."/>
            <person name="Chapman S.B."/>
            <person name="Gainer-Dewar J."/>
            <person name="Goldberg J."/>
            <person name="Griggs A."/>
            <person name="Gujja S."/>
            <person name="Hansen M."/>
            <person name="Howarth C."/>
            <person name="Imamovic A."/>
            <person name="Ireland A."/>
            <person name="Larimer J."/>
            <person name="McCowan C."/>
            <person name="Murphy C."/>
            <person name="Pearson M."/>
            <person name="Poon T.W."/>
            <person name="Priest M."/>
            <person name="Roberts A."/>
            <person name="Saif S."/>
            <person name="Shea T."/>
            <person name="Sisk P."/>
            <person name="Sykes S."/>
            <person name="Wortman J."/>
            <person name="Nusbaum C."/>
            <person name="Birren B."/>
        </authorList>
    </citation>
    <scope>NUCLEOTIDE SEQUENCE [LARGE SCALE GENOMIC DNA]</scope>
    <source>
        <strain evidence="7">Tanzania (2000708)</strain>
    </source>
</reference>
<feature type="domain" description="Duffy-antigen binding" evidence="3">
    <location>
        <begin position="954"/>
        <end position="1128"/>
    </location>
</feature>
<feature type="domain" description="Plasmodium falciparum erythrocyte membrane protein-1 N-terminal segment" evidence="4">
    <location>
        <begin position="15"/>
        <end position="48"/>
    </location>
</feature>
<feature type="compositionally biased region" description="Low complexity" evidence="1">
    <location>
        <begin position="942"/>
        <end position="953"/>
    </location>
</feature>
<dbReference type="Pfam" id="PF03011">
    <property type="entry name" value="PFEMP"/>
    <property type="match status" value="1"/>
</dbReference>
<evidence type="ECO:0000313" key="6">
    <source>
        <dbReference type="EMBL" id="ETW32986.1"/>
    </source>
</evidence>
<evidence type="ECO:0000259" key="4">
    <source>
        <dbReference type="Pfam" id="PF15447"/>
    </source>
</evidence>
<dbReference type="InterPro" id="IPR008602">
    <property type="entry name" value="Duffy-antigen-binding"/>
</dbReference>
<reference evidence="6 7" key="2">
    <citation type="submission" date="2013-02" db="EMBL/GenBank/DDBJ databases">
        <title>The Genome Sequence of Plasmodium falciparum Tanzania (2000708).</title>
        <authorList>
            <consortium name="The Broad Institute Genome Sequencing Platform"/>
            <consortium name="The Broad Institute Genome Sequencing Center for Infectious Disease"/>
            <person name="Neafsey D."/>
            <person name="Cheeseman I."/>
            <person name="Volkman S."/>
            <person name="Adams J."/>
            <person name="Walker B."/>
            <person name="Young S.K."/>
            <person name="Zeng Q."/>
            <person name="Gargeya S."/>
            <person name="Fitzgerald M."/>
            <person name="Haas B."/>
            <person name="Abouelleil A."/>
            <person name="Alvarado L."/>
            <person name="Arachchi H.M."/>
            <person name="Berlin A.M."/>
            <person name="Chapman S.B."/>
            <person name="Dewar J."/>
            <person name="Goldberg J."/>
            <person name="Griggs A."/>
            <person name="Gujja S."/>
            <person name="Hansen M."/>
            <person name="Howarth C."/>
            <person name="Imamovic A."/>
            <person name="Larimer J."/>
            <person name="McCowan C."/>
            <person name="Murphy C."/>
            <person name="Neiman D."/>
            <person name="Pearson M."/>
            <person name="Priest M."/>
            <person name="Roberts A."/>
            <person name="Saif S."/>
            <person name="Shea T."/>
            <person name="Sisk P."/>
            <person name="Sykes S."/>
            <person name="Wortman J."/>
            <person name="Nusbaum C."/>
            <person name="Birren B."/>
        </authorList>
    </citation>
    <scope>NUCLEOTIDE SEQUENCE [LARGE SCALE GENOMIC DNA]</scope>
    <source>
        <strain evidence="7">Tanzania (2000708)</strain>
    </source>
</reference>
<dbReference type="GO" id="GO:0016020">
    <property type="term" value="C:membrane"/>
    <property type="evidence" value="ECO:0007669"/>
    <property type="project" value="InterPro"/>
</dbReference>
<dbReference type="SUPFAM" id="SSF140924">
    <property type="entry name" value="Duffy binding domain-like"/>
    <property type="match status" value="3"/>
</dbReference>
<organism evidence="6 7">
    <name type="scientific">Plasmodium falciparum Tanzania</name>
    <name type="common">2000708</name>
    <dbReference type="NCBI Taxonomy" id="1036725"/>
    <lineage>
        <taxon>Eukaryota</taxon>
        <taxon>Sar</taxon>
        <taxon>Alveolata</taxon>
        <taxon>Apicomplexa</taxon>
        <taxon>Aconoidasida</taxon>
        <taxon>Haemosporida</taxon>
        <taxon>Plasmodiidae</taxon>
        <taxon>Plasmodium</taxon>
        <taxon>Plasmodium (Laverania)</taxon>
    </lineage>
</organism>
<evidence type="ECO:0000259" key="3">
    <source>
        <dbReference type="Pfam" id="PF05424"/>
    </source>
</evidence>
<protein>
    <recommendedName>
        <fullName evidence="8">Duffy-binding-like domain-containing protein</fullName>
    </recommendedName>
</protein>
<dbReference type="GO" id="GO:0046789">
    <property type="term" value="F:host cell surface receptor binding"/>
    <property type="evidence" value="ECO:0007669"/>
    <property type="project" value="InterPro"/>
</dbReference>
<name>A0A024VYK6_PLAFA</name>
<dbReference type="Pfam" id="PF22672">
    <property type="entry name" value="DBL_C"/>
    <property type="match status" value="1"/>
</dbReference>
<evidence type="ECO:0008006" key="8">
    <source>
        <dbReference type="Google" id="ProtNLM"/>
    </source>
</evidence>
<dbReference type="Pfam" id="PF05424">
    <property type="entry name" value="Duffy_binding"/>
    <property type="match status" value="2"/>
</dbReference>
<dbReference type="InterPro" id="IPR042202">
    <property type="entry name" value="Duffy-ag-bd_sf"/>
</dbReference>
<feature type="compositionally biased region" description="Basic and acidic residues" evidence="1">
    <location>
        <begin position="931"/>
        <end position="941"/>
    </location>
</feature>
<dbReference type="InterPro" id="IPR004258">
    <property type="entry name" value="DBL"/>
</dbReference>
<sequence>MGRPPAVTDYSSATDAKHLLDQIGETVQKEVHSEALSRSESALKGFLTSVVYQNDERSTKSTPPNPCDLEHSLHTNVTDGHSNPCEGRAEDRFSDTQGAQCHTKKIKDSDSNGGACAPFRRLHLCDQHLSHMKEDKINTKDNLLLEVCLAAKYEGDSLRKHHDQYKINNKDSQLCTVLARSFADIGDIVRGRDLYRGGNTKEKDRRDKLEDNLKRIFQQIHSGLSNGAKDRYNGDKENFYQLREDWWELNRLEVWKAITCNAWGNTYFRGTCSKDTASAKNNCQCIDQTVPTYFDYVPQYLRWFEEWAEDFCRKKKKKVENLQKQCRGQDKEGADRYCSRNGFDCEKTIRKIELLRMGKGCTDCFFACNPYVEWIDNQRKQFDKQKNKYEKEMQKYTNGESRSGSGGRRLRRSEPKENYEGYEKKFYNILKNSSYSGVDAFLEKLNNETDCQNVDDPQGGIINFEKVNTGGTAGSASVPGGGTSGTNDKEKGTFYRSDYCQPCPICGVKKTREGKFEEKSEKDKCNIKLYKPKSEAKGTPINFLYSGDETNEIGKKLKAFCDQTSGSSVVGSSSARGNGVVASVASGGNSGRQELYEEWKCYEIDELTTDGQEGEDDHYYEEDVRTGGGLCILEKTNGEENGKKQKTFNPFFYYWVAHMLKDSIYWETQELKKCLKNEKKKCGNPKCEKSCKCFETWIKQKKEKEWDPIKTHFKKQKNLGLFTHDALLKQVLELEFANKNTEEDKKNNVSAREIHLINEMLKEDEKEQEATGASSGENNTTIDKLLKHEEGIATKCKKCEDPPQRDNSSVARSDSGPRDTTSSPVNDAEDEDEEEEEEDEVEEAEEGTEEPAKDSATTKQGEEETEAEPVPEEGEGPTTQNDVNVCQIVANILTKDNLKEACQQKYDGKYYGWKCVTPSGTTSEATGEGSAEAKDRHKREAPSSPSGSSEKGSICVPPRRRRLYVKKLHDWASGGNTQASETTQGQTPSQSDKLLKAFVESAAVETFFLWHKYKVDKAREDKERKERENEKVIVTSHVGEELQKKLEGGKIDDEFKRQMFYTLGDYRDIFEGKSIEVGDTSEDTKMKEIQNKIQEYINSVSKPSGDKDPKDWWNENAKHIWKGMICAL</sequence>
<dbReference type="AlphaFoldDB" id="A0A024VYK6"/>
<gene>
    <name evidence="6" type="ORF">PFTANZ_06295</name>
</gene>
<feature type="region of interest" description="Disordered" evidence="1">
    <location>
        <begin position="918"/>
        <end position="955"/>
    </location>
</feature>
<feature type="domain" description="Duffy-antigen binding" evidence="3">
    <location>
        <begin position="114"/>
        <end position="302"/>
    </location>
</feature>
<evidence type="ECO:0000313" key="7">
    <source>
        <dbReference type="Proteomes" id="UP000030708"/>
    </source>
</evidence>
<dbReference type="Proteomes" id="UP000030708">
    <property type="component" value="Unassembled WGS sequence"/>
</dbReference>
<dbReference type="Gene3D" id="1.20.58.830">
    <property type="match status" value="2"/>
</dbReference>